<evidence type="ECO:0000313" key="2">
    <source>
        <dbReference type="EMBL" id="KYK67571.1"/>
    </source>
</evidence>
<organism evidence="2 3">
    <name type="scientific">Toxoplasma gondii TgCatPRC2</name>
    <dbReference type="NCBI Taxonomy" id="1130821"/>
    <lineage>
        <taxon>Eukaryota</taxon>
        <taxon>Sar</taxon>
        <taxon>Alveolata</taxon>
        <taxon>Apicomplexa</taxon>
        <taxon>Conoidasida</taxon>
        <taxon>Coccidia</taxon>
        <taxon>Eucoccidiorida</taxon>
        <taxon>Eimeriorina</taxon>
        <taxon>Sarcocystidae</taxon>
        <taxon>Toxoplasma</taxon>
    </lineage>
</organism>
<evidence type="ECO:0000313" key="3">
    <source>
        <dbReference type="Proteomes" id="UP000075225"/>
    </source>
</evidence>
<dbReference type="Gene3D" id="3.40.50.300">
    <property type="entry name" value="P-loop containing nucleotide triphosphate hydrolases"/>
    <property type="match status" value="1"/>
</dbReference>
<feature type="domain" description="Dynein heavy chain hydrolytic ATP-binding dynein motor region" evidence="1">
    <location>
        <begin position="1"/>
        <end position="116"/>
    </location>
</feature>
<dbReference type="InterPro" id="IPR027417">
    <property type="entry name" value="P-loop_NTPase"/>
</dbReference>
<dbReference type="GO" id="GO:0007018">
    <property type="term" value="P:microtubule-based movement"/>
    <property type="evidence" value="ECO:0007669"/>
    <property type="project" value="InterPro"/>
</dbReference>
<comment type="caution">
    <text evidence="2">The sequence shown here is derived from an EMBL/GenBank/DDBJ whole genome shotgun (WGS) entry which is preliminary data.</text>
</comment>
<evidence type="ECO:0000259" key="1">
    <source>
        <dbReference type="Pfam" id="PF12774"/>
    </source>
</evidence>
<dbReference type="InterPro" id="IPR043157">
    <property type="entry name" value="Dynein_AAA1S"/>
</dbReference>
<dbReference type="GO" id="GO:0030286">
    <property type="term" value="C:dynein complex"/>
    <property type="evidence" value="ECO:0007669"/>
    <property type="project" value="InterPro"/>
</dbReference>
<sequence>MRTVKSVLARAASLKEKSWNSSDEEFLLLTALKAATLPRLVEADETPFLGLLADAFPDSSVASAQSLQLKKAIEAEMRKRDMLVTEGMVAKAMQLHETQNARTGVMLVGAPGTGKTSCISVLAAAATEAQESERQRLSTGKGCAPTRIVRISPKALDLAALFGEANEATNEWADGLIGLEVRRAAQEPGRKWLVFDGPVDASWAENLNSALDDNQVLCLASGERTKISPALTFMFETDVSRRRLWSEGEEREER</sequence>
<dbReference type="GO" id="GO:0045505">
    <property type="term" value="F:dynein intermediate chain binding"/>
    <property type="evidence" value="ECO:0007669"/>
    <property type="project" value="InterPro"/>
</dbReference>
<proteinExistence type="predicted"/>
<reference evidence="3" key="1">
    <citation type="submission" date="2016-03" db="EMBL/GenBank/DDBJ databases">
        <authorList>
            <person name="Sibley D."/>
            <person name="Venepally P."/>
            <person name="Karamycheva S."/>
            <person name="Hadjithomas M."/>
            <person name="Khan A."/>
            <person name="Brunk B."/>
            <person name="Roos D."/>
            <person name="Caler E."/>
            <person name="Lorenzi H."/>
        </authorList>
    </citation>
    <scope>NUCLEOTIDE SEQUENCE [LARGE SCALE GENOMIC DNA]</scope>
    <source>
        <strain evidence="3">TgCatPRC2</strain>
    </source>
</reference>
<dbReference type="AlphaFoldDB" id="A0A151HE14"/>
<dbReference type="Gene3D" id="1.10.8.710">
    <property type="match status" value="1"/>
</dbReference>
<dbReference type="GO" id="GO:0005524">
    <property type="term" value="F:ATP binding"/>
    <property type="evidence" value="ECO:0007669"/>
    <property type="project" value="InterPro"/>
</dbReference>
<dbReference type="InterPro" id="IPR026983">
    <property type="entry name" value="DHC"/>
</dbReference>
<dbReference type="EMBL" id="AHZP02001363">
    <property type="protein sequence ID" value="KYK67571.1"/>
    <property type="molecule type" value="Genomic_DNA"/>
</dbReference>
<protein>
    <submittedName>
        <fullName evidence="2">ATPase family associated with various cellular activities (AAA) domain-containing protein</fullName>
    </submittedName>
</protein>
<dbReference type="Proteomes" id="UP000075225">
    <property type="component" value="Unassembled WGS sequence"/>
</dbReference>
<dbReference type="Pfam" id="PF12774">
    <property type="entry name" value="AAA_6"/>
    <property type="match status" value="1"/>
</dbReference>
<dbReference type="PANTHER" id="PTHR46961">
    <property type="entry name" value="DYNEIN HEAVY CHAIN 1, AXONEMAL-LIKE PROTEIN"/>
    <property type="match status" value="1"/>
</dbReference>
<name>A0A151HE14_TOXGO</name>
<dbReference type="GO" id="GO:0051959">
    <property type="term" value="F:dynein light intermediate chain binding"/>
    <property type="evidence" value="ECO:0007669"/>
    <property type="project" value="InterPro"/>
</dbReference>
<accession>A0A151HE14</accession>
<dbReference type="VEuPathDB" id="ToxoDB:TGPRC2_230830B"/>
<dbReference type="InterPro" id="IPR035699">
    <property type="entry name" value="AAA_6"/>
</dbReference>
<dbReference type="SUPFAM" id="SSF52540">
    <property type="entry name" value="P-loop containing nucleoside triphosphate hydrolases"/>
    <property type="match status" value="1"/>
</dbReference>
<gene>
    <name evidence="2" type="ORF">TGPRC2_230830B</name>
</gene>